<sequence length="84" mass="8782">MSSGNDVGTYSEQSSPLHSASGNNNNNNNNTPPPPPPRPVSAAPLAETLDTDKDKNRVQRNKYSLPANIDRLELGSAGVGPAAK</sequence>
<accession>A0ABQ7K3K6</accession>
<feature type="non-terminal residue" evidence="2">
    <location>
        <position position="84"/>
    </location>
</feature>
<evidence type="ECO:0000313" key="3">
    <source>
        <dbReference type="Proteomes" id="UP001194696"/>
    </source>
</evidence>
<dbReference type="EMBL" id="JAAAIM010000310">
    <property type="protein sequence ID" value="KAG0290116.1"/>
    <property type="molecule type" value="Genomic_DNA"/>
</dbReference>
<feature type="compositionally biased region" description="Polar residues" evidence="1">
    <location>
        <begin position="1"/>
        <end position="22"/>
    </location>
</feature>
<name>A0ABQ7K3K6_9FUNG</name>
<gene>
    <name evidence="2" type="ORF">BGZ96_006434</name>
</gene>
<evidence type="ECO:0000313" key="2">
    <source>
        <dbReference type="EMBL" id="KAG0290116.1"/>
    </source>
</evidence>
<protein>
    <submittedName>
        <fullName evidence="2">Uncharacterized protein</fullName>
    </submittedName>
</protein>
<feature type="region of interest" description="Disordered" evidence="1">
    <location>
        <begin position="1"/>
        <end position="84"/>
    </location>
</feature>
<evidence type="ECO:0000256" key="1">
    <source>
        <dbReference type="SAM" id="MobiDB-lite"/>
    </source>
</evidence>
<reference evidence="2 3" key="1">
    <citation type="journal article" date="2020" name="Fungal Divers.">
        <title>Resolving the Mortierellaceae phylogeny through synthesis of multi-gene phylogenetics and phylogenomics.</title>
        <authorList>
            <person name="Vandepol N."/>
            <person name="Liber J."/>
            <person name="Desiro A."/>
            <person name="Na H."/>
            <person name="Kennedy M."/>
            <person name="Barry K."/>
            <person name="Grigoriev I.V."/>
            <person name="Miller A.N."/>
            <person name="O'Donnell K."/>
            <person name="Stajich J.E."/>
            <person name="Bonito G."/>
        </authorList>
    </citation>
    <scope>NUCLEOTIDE SEQUENCE [LARGE SCALE GENOMIC DNA]</scope>
    <source>
        <strain evidence="2 3">AD045</strain>
    </source>
</reference>
<organism evidence="2 3">
    <name type="scientific">Linnemannia gamsii</name>
    <dbReference type="NCBI Taxonomy" id="64522"/>
    <lineage>
        <taxon>Eukaryota</taxon>
        <taxon>Fungi</taxon>
        <taxon>Fungi incertae sedis</taxon>
        <taxon>Mucoromycota</taxon>
        <taxon>Mortierellomycotina</taxon>
        <taxon>Mortierellomycetes</taxon>
        <taxon>Mortierellales</taxon>
        <taxon>Mortierellaceae</taxon>
        <taxon>Linnemannia</taxon>
    </lineage>
</organism>
<proteinExistence type="predicted"/>
<keyword evidence="3" id="KW-1185">Reference proteome</keyword>
<dbReference type="Proteomes" id="UP001194696">
    <property type="component" value="Unassembled WGS sequence"/>
</dbReference>
<comment type="caution">
    <text evidence="2">The sequence shown here is derived from an EMBL/GenBank/DDBJ whole genome shotgun (WGS) entry which is preliminary data.</text>
</comment>